<reference evidence="1 2" key="1">
    <citation type="submission" date="2020-03" db="EMBL/GenBank/DDBJ databases">
        <title>Genomic Encyclopedia of Type Strains, Phase IV (KMG-IV): sequencing the most valuable type-strain genomes for metagenomic binning, comparative biology and taxonomic classification.</title>
        <authorList>
            <person name="Goeker M."/>
        </authorList>
    </citation>
    <scope>NUCLEOTIDE SEQUENCE [LARGE SCALE GENOMIC DNA]</scope>
    <source>
        <strain evidence="1 2">DSM 4736</strain>
    </source>
</reference>
<dbReference type="Proteomes" id="UP000587415">
    <property type="component" value="Unassembled WGS sequence"/>
</dbReference>
<dbReference type="EMBL" id="JAATJM010000002">
    <property type="protein sequence ID" value="NJC42679.1"/>
    <property type="molecule type" value="Genomic_DNA"/>
</dbReference>
<organism evidence="1 2">
    <name type="scientific">Brevundimonas alba</name>
    <dbReference type="NCBI Taxonomy" id="74314"/>
    <lineage>
        <taxon>Bacteria</taxon>
        <taxon>Pseudomonadati</taxon>
        <taxon>Pseudomonadota</taxon>
        <taxon>Alphaproteobacteria</taxon>
        <taxon>Caulobacterales</taxon>
        <taxon>Caulobacteraceae</taxon>
        <taxon>Brevundimonas</taxon>
    </lineage>
</organism>
<gene>
    <name evidence="1" type="ORF">GGQ87_002974</name>
</gene>
<accession>A0A7X6BQ66</accession>
<dbReference type="AlphaFoldDB" id="A0A7X6BQ66"/>
<dbReference type="RefSeq" id="WP_168049047.1">
    <property type="nucleotide sequence ID" value="NZ_JAATJM010000002.1"/>
</dbReference>
<name>A0A7X6BQ66_9CAUL</name>
<comment type="caution">
    <text evidence="1">The sequence shown here is derived from an EMBL/GenBank/DDBJ whole genome shotgun (WGS) entry which is preliminary data.</text>
</comment>
<protein>
    <submittedName>
        <fullName evidence="1">Uncharacterized protein</fullName>
    </submittedName>
</protein>
<proteinExistence type="predicted"/>
<keyword evidence="2" id="KW-1185">Reference proteome</keyword>
<evidence type="ECO:0000313" key="2">
    <source>
        <dbReference type="Proteomes" id="UP000587415"/>
    </source>
</evidence>
<sequence>MAELAALPLALDALPDFTPAGGVFIDFPEPQPQPLPARAPALIRPSTKVLKAQALERREMLLALIDRLAEGSRPTREEAIDGILAVIEDAHSAEPVLFGSDAAGHFARLHDARTAPRC</sequence>
<evidence type="ECO:0000313" key="1">
    <source>
        <dbReference type="EMBL" id="NJC42679.1"/>
    </source>
</evidence>